<reference evidence="3 4" key="1">
    <citation type="submission" date="2024-09" db="EMBL/GenBank/DDBJ databases">
        <authorList>
            <person name="Sun Q."/>
            <person name="Mori K."/>
        </authorList>
    </citation>
    <scope>NUCLEOTIDE SEQUENCE [LARGE SCALE GENOMIC DNA]</scope>
    <source>
        <strain evidence="3 4">JCM 12520</strain>
    </source>
</reference>
<accession>A0ABV5VW63</accession>
<dbReference type="RefSeq" id="WP_344903917.1">
    <property type="nucleotide sequence ID" value="NZ_BAAAYO010000001.1"/>
</dbReference>
<dbReference type="InterPro" id="IPR011761">
    <property type="entry name" value="ATP-grasp"/>
</dbReference>
<feature type="domain" description="ATP-grasp" evidence="2">
    <location>
        <begin position="113"/>
        <end position="354"/>
    </location>
</feature>
<keyword evidence="1" id="KW-0067">ATP-binding</keyword>
<dbReference type="EMBL" id="JBHMAG010000012">
    <property type="protein sequence ID" value="MFB9752559.1"/>
    <property type="molecule type" value="Genomic_DNA"/>
</dbReference>
<gene>
    <name evidence="3" type="ORF">ACFFNY_13415</name>
</gene>
<evidence type="ECO:0000313" key="3">
    <source>
        <dbReference type="EMBL" id="MFB9752559.1"/>
    </source>
</evidence>
<name>A0ABV5VW63_9BACL</name>
<dbReference type="Proteomes" id="UP001589619">
    <property type="component" value="Unassembled WGS sequence"/>
</dbReference>
<dbReference type="Gene3D" id="3.30.470.20">
    <property type="entry name" value="ATP-grasp fold, B domain"/>
    <property type="match status" value="1"/>
</dbReference>
<dbReference type="PROSITE" id="PS50975">
    <property type="entry name" value="ATP_GRASP"/>
    <property type="match status" value="1"/>
</dbReference>
<evidence type="ECO:0000313" key="4">
    <source>
        <dbReference type="Proteomes" id="UP001589619"/>
    </source>
</evidence>
<proteinExistence type="predicted"/>
<dbReference type="Pfam" id="PF14398">
    <property type="entry name" value="ATPgrasp_YheCD"/>
    <property type="match status" value="1"/>
</dbReference>
<sequence>MAQPTLGIMTIAIRDMEERSYFRKLIIQANKLGMKAIVFTPQDVDAQGNRINAHLYDISAGKWTRGWTPFPTLIYDRCRYKENEQFRQFRRFRETYTRLIYLNRPIANKWGMYQFLAKSSRIRPYLPDTRVYSDTAMLLDVAQRYRLVYLKPINGTGGRGILRIEKQRSGRLLVQGRELNRRIIAPKLVSPKQLPSVLSGWSLKGRYLVQQGILNRLPDGRVHDYRLLIQKNGSGEWEVTGCAGRIGPRQSITSNLHGGGQAVSMAELLERRYGDPEKADAIRKDVYNLGYEVARAVEDHYGKLCELGIDIAVDPDGHPWLLELNPKPAREVFNRIGEKETYEKAISRPLEYALWLYNQHRASGEAETRKKIRAVPAARSRRRLKLR</sequence>
<evidence type="ECO:0000259" key="2">
    <source>
        <dbReference type="PROSITE" id="PS50975"/>
    </source>
</evidence>
<organism evidence="3 4">
    <name type="scientific">Paenibacillus hodogayensis</name>
    <dbReference type="NCBI Taxonomy" id="279208"/>
    <lineage>
        <taxon>Bacteria</taxon>
        <taxon>Bacillati</taxon>
        <taxon>Bacillota</taxon>
        <taxon>Bacilli</taxon>
        <taxon>Bacillales</taxon>
        <taxon>Paenibacillaceae</taxon>
        <taxon>Paenibacillus</taxon>
    </lineage>
</organism>
<keyword evidence="1" id="KW-0547">Nucleotide-binding</keyword>
<protein>
    <submittedName>
        <fullName evidence="3">YheC/YheD family protein</fullName>
    </submittedName>
</protein>
<evidence type="ECO:0000256" key="1">
    <source>
        <dbReference type="PROSITE-ProRule" id="PRU00409"/>
    </source>
</evidence>
<dbReference type="InterPro" id="IPR026838">
    <property type="entry name" value="YheC/D"/>
</dbReference>
<comment type="caution">
    <text evidence="3">The sequence shown here is derived from an EMBL/GenBank/DDBJ whole genome shotgun (WGS) entry which is preliminary data.</text>
</comment>
<dbReference type="SUPFAM" id="SSF56059">
    <property type="entry name" value="Glutathione synthetase ATP-binding domain-like"/>
    <property type="match status" value="1"/>
</dbReference>
<keyword evidence="4" id="KW-1185">Reference proteome</keyword>